<accession>A0A8C8IHE7</accession>
<keyword evidence="8" id="KW-0130">Cell adhesion</keyword>
<keyword evidence="4" id="KW-0646">Protease inhibitor</keyword>
<dbReference type="InterPro" id="IPR002035">
    <property type="entry name" value="VWF_A"/>
</dbReference>
<evidence type="ECO:0000256" key="9">
    <source>
        <dbReference type="ARBA" id="ARBA00022900"/>
    </source>
</evidence>
<dbReference type="FunFam" id="4.10.410.10:FF:000045">
    <property type="entry name" value="Collagen type XXVIII alpha 1 a"/>
    <property type="match status" value="1"/>
</dbReference>
<keyword evidence="3" id="KW-0272">Extracellular matrix</keyword>
<dbReference type="FunFam" id="3.40.50.410:FF:000003">
    <property type="entry name" value="Collagen type VI alpha 3 chain"/>
    <property type="match status" value="1"/>
</dbReference>
<dbReference type="PROSITE" id="PS50234">
    <property type="entry name" value="VWFA"/>
    <property type="match status" value="2"/>
</dbReference>
<dbReference type="PROSITE" id="PS50279">
    <property type="entry name" value="BPTI_KUNITZ_2"/>
    <property type="match status" value="1"/>
</dbReference>
<keyword evidence="6" id="KW-0677">Repeat</keyword>
<dbReference type="Gene3D" id="4.10.410.10">
    <property type="entry name" value="Pancreatic trypsin inhibitor Kunitz domain"/>
    <property type="match status" value="1"/>
</dbReference>
<name>A0A8C8IHE7_ONCTS</name>
<evidence type="ECO:0000256" key="7">
    <source>
        <dbReference type="ARBA" id="ARBA00022869"/>
    </source>
</evidence>
<feature type="region of interest" description="Disordered" evidence="15">
    <location>
        <begin position="524"/>
        <end position="604"/>
    </location>
</feature>
<dbReference type="Pfam" id="PF00014">
    <property type="entry name" value="Kunitz_BPTI"/>
    <property type="match status" value="1"/>
</dbReference>
<keyword evidence="2" id="KW-0964">Secreted</keyword>
<evidence type="ECO:0000256" key="12">
    <source>
        <dbReference type="ARBA" id="ARBA00058139"/>
    </source>
</evidence>
<dbReference type="PANTHER" id="PTHR24020:SF87">
    <property type="entry name" value="COLLAGEN ALPHA-1(VI) CHAIN-LIKE"/>
    <property type="match status" value="1"/>
</dbReference>
<keyword evidence="5" id="KW-0732">Signal</keyword>
<dbReference type="PRINTS" id="PR00453">
    <property type="entry name" value="VWFADOMAIN"/>
</dbReference>
<gene>
    <name evidence="18" type="primary">LOC112266441</name>
</gene>
<comment type="similarity">
    <text evidence="13">Belongs to the VWA-containing collagen family.</text>
</comment>
<dbReference type="Proteomes" id="UP000694402">
    <property type="component" value="Unassembled WGS sequence"/>
</dbReference>
<feature type="compositionally biased region" description="Low complexity" evidence="15">
    <location>
        <begin position="900"/>
        <end position="921"/>
    </location>
</feature>
<dbReference type="PRINTS" id="PR00759">
    <property type="entry name" value="BASICPTASE"/>
</dbReference>
<dbReference type="CDD" id="cd22628">
    <property type="entry name" value="Kunitz_collagen_alpha1_XXVIII"/>
    <property type="match status" value="1"/>
</dbReference>
<dbReference type="Ensembl" id="ENSOTST00005082639.2">
    <property type="protein sequence ID" value="ENSOTSP00005076274.2"/>
    <property type="gene ID" value="ENSOTSG00005035944.2"/>
</dbReference>
<dbReference type="Gene3D" id="3.40.50.410">
    <property type="entry name" value="von Willebrand factor, type A domain"/>
    <property type="match status" value="2"/>
</dbReference>
<dbReference type="InterPro" id="IPR036465">
    <property type="entry name" value="vWFA_dom_sf"/>
</dbReference>
<comment type="subcellular location">
    <subcellularLocation>
        <location evidence="1">Secreted</location>
        <location evidence="1">Extracellular space</location>
        <location evidence="1">Extracellular matrix</location>
        <location evidence="1">Basement membrane</location>
    </subcellularLocation>
</comment>
<feature type="compositionally biased region" description="Low complexity" evidence="15">
    <location>
        <begin position="866"/>
        <end position="878"/>
    </location>
</feature>
<evidence type="ECO:0000256" key="5">
    <source>
        <dbReference type="ARBA" id="ARBA00022729"/>
    </source>
</evidence>
<feature type="region of interest" description="Disordered" evidence="15">
    <location>
        <begin position="866"/>
        <end position="885"/>
    </location>
</feature>
<feature type="region of interest" description="Disordered" evidence="15">
    <location>
        <begin position="900"/>
        <end position="925"/>
    </location>
</feature>
<evidence type="ECO:0000256" key="6">
    <source>
        <dbReference type="ARBA" id="ARBA00022737"/>
    </source>
</evidence>
<dbReference type="InterPro" id="IPR036880">
    <property type="entry name" value="Kunitz_BPTI_sf"/>
</dbReference>
<keyword evidence="10" id="KW-0176">Collagen</keyword>
<proteinExistence type="inferred from homology"/>
<evidence type="ECO:0000256" key="3">
    <source>
        <dbReference type="ARBA" id="ARBA00022530"/>
    </source>
</evidence>
<feature type="region of interest" description="Disordered" evidence="15">
    <location>
        <begin position="842"/>
        <end position="861"/>
    </location>
</feature>
<feature type="region of interest" description="Disordered" evidence="15">
    <location>
        <begin position="263"/>
        <end position="285"/>
    </location>
</feature>
<sequence length="1001" mass="104434">MFLALLNDDCGLELAFLVDSSESAKDNHAQEKRFATDVVERLQGVNLQTGRALSSRAALLQFSSHVIIEQTFKQWRGLANFKAHIAPIGYIGHGTYTTYAITNLTKIYMEESEPGSIRVAILLTDGISHPRNPDIFSAVVDAKNQGVKFFMVGITPAANDISNVAQLRRLASSPANRYLHNLQDRGIVEKVIKEIVSATSSCFVIWFRLWFGERGLSGPPGIQGETGIGLPGHKGDVGFQGILGPPGPPGLGEPGLPVTVFVSPQGDRGLEGPRGPRGQPGAGLKGDKFMDYCPNVTALCFLSYKGIEGPRGPPGGRGPQGDGYPGPKGDQGLPGELGSTGERGAGEPGAKGEPGASGLAGFPGLPGEDGAPGQKGEPGVGGLRGPEGAAGIGTQGEKGDQGQRGIRGLGGPPGIAGPSGAKGEPGTPGRLGMPGLPGRGIIGPKGNLGPPGPSGPIGETGYGLPGPKGDRGGPGPSGPFGPKGDGYPVVPVLTLVFTWGLEGLGIPGPKGDIGFRGFPGLAGPPGEGLQGLPGGIGRLGPPGPTGPPGQGIQGPKGEAGSQGVTGPRGPPGEGFTGAKGDRGSGGERGLKGVKGDLGDPGVPGQSREDIIKMIKEICGCGIKCKERPMELVFVIDSSESVGPENFEIIKDFVAALVDRVTVGRNATRIGLVLYSLEVKLEFNLARHMTKQDVKQAIRKIPYIGEGTHTGTAIRKATQEAFYSSRKGVSKVAIVITDGQTDKREPVKLDIAVREAHAANIEMYALGIVNMSDPTQPEFLRELNLIASDPNSEHMYLIDDFNTLPALESKLVSKFCEDENGGLIYNRVTNGYGNNGYRNGNNGNYGNGGNDYGTTNQEDFNNRRRTVTTTGTQSQGGRVDLTQPINPGTATVQVFTAQTFSRGSSSSSSSGTSSSSSGSSGSVQLVPASRPALPKEYVPLDPRCALVLDQGPCRDYKMRWYYDKQANACAQFWYGACEGNQNRFDTEEECKRTCVQGRAGTV</sequence>
<evidence type="ECO:0000256" key="8">
    <source>
        <dbReference type="ARBA" id="ARBA00022889"/>
    </source>
</evidence>
<keyword evidence="9" id="KW-0722">Serine protease inhibitor</keyword>
<dbReference type="GO" id="GO:0005581">
    <property type="term" value="C:collagen trimer"/>
    <property type="evidence" value="ECO:0007669"/>
    <property type="project" value="UniProtKB-KW"/>
</dbReference>
<evidence type="ECO:0000313" key="19">
    <source>
        <dbReference type="Proteomes" id="UP000694402"/>
    </source>
</evidence>
<evidence type="ECO:0000256" key="13">
    <source>
        <dbReference type="ARBA" id="ARBA00061466"/>
    </source>
</evidence>
<keyword evidence="11" id="KW-1015">Disulfide bond</keyword>
<feature type="domain" description="VWFA" evidence="16">
    <location>
        <begin position="13"/>
        <end position="195"/>
    </location>
</feature>
<evidence type="ECO:0000256" key="2">
    <source>
        <dbReference type="ARBA" id="ARBA00022525"/>
    </source>
</evidence>
<feature type="compositionally biased region" description="Low complexity" evidence="15">
    <location>
        <begin position="416"/>
        <end position="434"/>
    </location>
</feature>
<dbReference type="PANTHER" id="PTHR24020">
    <property type="entry name" value="COLLAGEN ALPHA"/>
    <property type="match status" value="1"/>
</dbReference>
<organism evidence="18 19">
    <name type="scientific">Oncorhynchus tshawytscha</name>
    <name type="common">Chinook salmon</name>
    <name type="synonym">Salmo tshawytscha</name>
    <dbReference type="NCBI Taxonomy" id="74940"/>
    <lineage>
        <taxon>Eukaryota</taxon>
        <taxon>Metazoa</taxon>
        <taxon>Chordata</taxon>
        <taxon>Craniata</taxon>
        <taxon>Vertebrata</taxon>
        <taxon>Euteleostomi</taxon>
        <taxon>Actinopterygii</taxon>
        <taxon>Neopterygii</taxon>
        <taxon>Teleostei</taxon>
        <taxon>Protacanthopterygii</taxon>
        <taxon>Salmoniformes</taxon>
        <taxon>Salmonidae</taxon>
        <taxon>Salmoninae</taxon>
        <taxon>Oncorhynchus</taxon>
    </lineage>
</organism>
<evidence type="ECO:0000256" key="15">
    <source>
        <dbReference type="SAM" id="MobiDB-lite"/>
    </source>
</evidence>
<evidence type="ECO:0000256" key="4">
    <source>
        <dbReference type="ARBA" id="ARBA00022690"/>
    </source>
</evidence>
<dbReference type="SMART" id="SM00131">
    <property type="entry name" value="KU"/>
    <property type="match status" value="1"/>
</dbReference>
<feature type="region of interest" description="Disordered" evidence="15">
    <location>
        <begin position="309"/>
        <end position="483"/>
    </location>
</feature>
<protein>
    <recommendedName>
        <fullName evidence="14">Collagen alpha-1(XXVIII) chain</fullName>
    </recommendedName>
</protein>
<evidence type="ECO:0000256" key="11">
    <source>
        <dbReference type="ARBA" id="ARBA00023157"/>
    </source>
</evidence>
<feature type="domain" description="VWFA" evidence="16">
    <location>
        <begin position="630"/>
        <end position="814"/>
    </location>
</feature>
<dbReference type="GeneTree" id="ENSGT00940000163195"/>
<dbReference type="SUPFAM" id="SSF57362">
    <property type="entry name" value="BPTI-like"/>
    <property type="match status" value="1"/>
</dbReference>
<feature type="compositionally biased region" description="Gly residues" evidence="15">
    <location>
        <begin position="524"/>
        <end position="540"/>
    </location>
</feature>
<feature type="compositionally biased region" description="Gly residues" evidence="15">
    <location>
        <begin position="376"/>
        <end position="396"/>
    </location>
</feature>
<reference evidence="18" key="1">
    <citation type="submission" date="2025-08" db="UniProtKB">
        <authorList>
            <consortium name="Ensembl"/>
        </authorList>
    </citation>
    <scope>IDENTIFICATION</scope>
</reference>
<evidence type="ECO:0000259" key="17">
    <source>
        <dbReference type="PROSITE" id="PS50279"/>
    </source>
</evidence>
<keyword evidence="7" id="KW-0084">Basement membrane</keyword>
<feature type="compositionally biased region" description="Gly residues" evidence="15">
    <location>
        <begin position="405"/>
        <end position="414"/>
    </location>
</feature>
<dbReference type="GO" id="GO:0004867">
    <property type="term" value="F:serine-type endopeptidase inhibitor activity"/>
    <property type="evidence" value="ECO:0007669"/>
    <property type="project" value="UniProtKB-KW"/>
</dbReference>
<reference evidence="18" key="2">
    <citation type="submission" date="2025-09" db="UniProtKB">
        <authorList>
            <consortium name="Ensembl"/>
        </authorList>
    </citation>
    <scope>IDENTIFICATION</scope>
</reference>
<feature type="domain" description="BPTI/Kunitz inhibitor" evidence="17">
    <location>
        <begin position="943"/>
        <end position="993"/>
    </location>
</feature>
<dbReference type="GO" id="GO:0007155">
    <property type="term" value="P:cell adhesion"/>
    <property type="evidence" value="ECO:0007669"/>
    <property type="project" value="UniProtKB-KW"/>
</dbReference>
<dbReference type="Pfam" id="PF00092">
    <property type="entry name" value="VWA"/>
    <property type="match status" value="2"/>
</dbReference>
<feature type="compositionally biased region" description="Gly residues" evidence="15">
    <location>
        <begin position="314"/>
        <end position="326"/>
    </location>
</feature>
<dbReference type="SMART" id="SM00327">
    <property type="entry name" value="VWA"/>
    <property type="match status" value="2"/>
</dbReference>
<dbReference type="InterPro" id="IPR050525">
    <property type="entry name" value="ECM_Assembly_Org"/>
</dbReference>
<evidence type="ECO:0000256" key="14">
    <source>
        <dbReference type="ARBA" id="ARBA00070674"/>
    </source>
</evidence>
<evidence type="ECO:0000259" key="16">
    <source>
        <dbReference type="PROSITE" id="PS50234"/>
    </source>
</evidence>
<evidence type="ECO:0000256" key="10">
    <source>
        <dbReference type="ARBA" id="ARBA00023119"/>
    </source>
</evidence>
<feature type="compositionally biased region" description="Basic and acidic residues" evidence="15">
    <location>
        <begin position="579"/>
        <end position="597"/>
    </location>
</feature>
<evidence type="ECO:0000256" key="1">
    <source>
        <dbReference type="ARBA" id="ARBA00004302"/>
    </source>
</evidence>
<dbReference type="InterPro" id="IPR002223">
    <property type="entry name" value="Kunitz_BPTI"/>
</dbReference>
<dbReference type="AlphaFoldDB" id="A0A8C8IHE7"/>
<dbReference type="GO" id="GO:0005604">
    <property type="term" value="C:basement membrane"/>
    <property type="evidence" value="ECO:0007669"/>
    <property type="project" value="UniProtKB-SubCell"/>
</dbReference>
<dbReference type="SUPFAM" id="SSF53300">
    <property type="entry name" value="vWA-like"/>
    <property type="match status" value="2"/>
</dbReference>
<comment type="function">
    <text evidence="12">May act as a cell-binding protein.</text>
</comment>
<evidence type="ECO:0000313" key="18">
    <source>
        <dbReference type="Ensembl" id="ENSOTSP00005076274.2"/>
    </source>
</evidence>
<dbReference type="FunFam" id="3.40.50.410:FF:000051">
    <property type="entry name" value="Collagen type XXVIII alpha 1 chain"/>
    <property type="match status" value="1"/>
</dbReference>
<keyword evidence="19" id="KW-1185">Reference proteome</keyword>